<evidence type="ECO:0000313" key="3">
    <source>
        <dbReference type="Proteomes" id="UP000298588"/>
    </source>
</evidence>
<dbReference type="AlphaFoldDB" id="A0A4D7QS93"/>
<protein>
    <submittedName>
        <fullName evidence="2">DUF2158 domain-containing protein</fullName>
    </submittedName>
</protein>
<gene>
    <name evidence="2" type="ORF">E8L99_22420</name>
</gene>
<accession>A0A4D7QS93</accession>
<dbReference type="OrthoDB" id="7173769at2"/>
<feature type="compositionally biased region" description="Acidic residues" evidence="1">
    <location>
        <begin position="53"/>
        <end position="74"/>
    </location>
</feature>
<keyword evidence="3" id="KW-1185">Reference proteome</keyword>
<sequence length="83" mass="9203">MSFEAGDVVMLKSGGQPMTIASIDADEALCLWMGEEGDLFRERLPSLALIAIIDDEEGPEEAEEDEDGEEDEDEHHEQQRSHG</sequence>
<dbReference type="EMBL" id="CP039865">
    <property type="protein sequence ID" value="QCK88319.1"/>
    <property type="molecule type" value="Genomic_DNA"/>
</dbReference>
<dbReference type="Proteomes" id="UP000298588">
    <property type="component" value="Chromosome"/>
</dbReference>
<evidence type="ECO:0000256" key="1">
    <source>
        <dbReference type="SAM" id="MobiDB-lite"/>
    </source>
</evidence>
<dbReference type="Pfam" id="PF09926">
    <property type="entry name" value="DUF2158"/>
    <property type="match status" value="1"/>
</dbReference>
<dbReference type="KEGG" id="paqt:E8L99_22420"/>
<proteinExistence type="predicted"/>
<evidence type="ECO:0000313" key="2">
    <source>
        <dbReference type="EMBL" id="QCK88319.1"/>
    </source>
</evidence>
<feature type="region of interest" description="Disordered" evidence="1">
    <location>
        <begin position="53"/>
        <end position="83"/>
    </location>
</feature>
<dbReference type="InterPro" id="IPR019226">
    <property type="entry name" value="DUF2158"/>
</dbReference>
<name>A0A4D7QS93_9HYPH</name>
<dbReference type="RefSeq" id="WP_137101646.1">
    <property type="nucleotide sequence ID" value="NZ_CP039865.1"/>
</dbReference>
<organism evidence="2 3">
    <name type="scientific">Phreatobacter aquaticus</name>
    <dbReference type="NCBI Taxonomy" id="2570229"/>
    <lineage>
        <taxon>Bacteria</taxon>
        <taxon>Pseudomonadati</taxon>
        <taxon>Pseudomonadota</taxon>
        <taxon>Alphaproteobacteria</taxon>
        <taxon>Hyphomicrobiales</taxon>
        <taxon>Phreatobacteraceae</taxon>
        <taxon>Phreatobacter</taxon>
    </lineage>
</organism>
<reference evidence="2 3" key="1">
    <citation type="submission" date="2019-04" db="EMBL/GenBank/DDBJ databases">
        <title>Phreatobacter aquaticus sp. nov.</title>
        <authorList>
            <person name="Choi A."/>
            <person name="Baek K."/>
        </authorList>
    </citation>
    <scope>NUCLEOTIDE SEQUENCE [LARGE SCALE GENOMIC DNA]</scope>
    <source>
        <strain evidence="2 3">NMCR1094</strain>
    </source>
</reference>